<dbReference type="PROSITE" id="PS50851">
    <property type="entry name" value="CHEW"/>
    <property type="match status" value="1"/>
</dbReference>
<dbReference type="AlphaFoldDB" id="A0A1J5MXB5"/>
<dbReference type="SMART" id="SM00260">
    <property type="entry name" value="CheW"/>
    <property type="match status" value="1"/>
</dbReference>
<keyword evidence="3" id="KW-1185">Reference proteome</keyword>
<comment type="caution">
    <text evidence="2">The sequence shown here is derived from an EMBL/GenBank/DDBJ whole genome shotgun (WGS) entry which is preliminary data.</text>
</comment>
<proteinExistence type="predicted"/>
<dbReference type="Pfam" id="PF01584">
    <property type="entry name" value="CheW"/>
    <property type="match status" value="1"/>
</dbReference>
<dbReference type="Proteomes" id="UP000181901">
    <property type="component" value="Unassembled WGS sequence"/>
</dbReference>
<accession>A0A1J5MXB5</accession>
<dbReference type="InterPro" id="IPR039315">
    <property type="entry name" value="CheW"/>
</dbReference>
<dbReference type="EMBL" id="LKAQ01000004">
    <property type="protein sequence ID" value="OIQ51166.1"/>
    <property type="molecule type" value="Genomic_DNA"/>
</dbReference>
<dbReference type="GO" id="GO:0007165">
    <property type="term" value="P:signal transduction"/>
    <property type="evidence" value="ECO:0007669"/>
    <property type="project" value="InterPro"/>
</dbReference>
<dbReference type="GO" id="GO:0005829">
    <property type="term" value="C:cytosol"/>
    <property type="evidence" value="ECO:0007669"/>
    <property type="project" value="TreeGrafter"/>
</dbReference>
<sequence length="164" mass="17749">MSDKRNDARNQYLTFTLGPNAFGLDIAGVREVLELTEITAVPRMPRHMRGVINLRGNAVPVTDLRLKLGMDTARPTVDTCIIITEVRTLEGNPTMGLLVDSVREVFEMAPEEVLPAPAMGSVIRSDYILGMGSQDGGFIILMDIDRVLTDTVPGGLAPGLDRAA</sequence>
<evidence type="ECO:0000313" key="3">
    <source>
        <dbReference type="Proteomes" id="UP000181901"/>
    </source>
</evidence>
<dbReference type="InterPro" id="IPR002545">
    <property type="entry name" value="CheW-lke_dom"/>
</dbReference>
<dbReference type="PANTHER" id="PTHR22617:SF41">
    <property type="entry name" value="CHEMOTAXIS SIGNAL TRANSDUCTION SYSTEM ADAPTOR PROTEIN CHEW"/>
    <property type="match status" value="1"/>
</dbReference>
<dbReference type="Gene3D" id="2.40.50.180">
    <property type="entry name" value="CheA-289, Domain 4"/>
    <property type="match status" value="1"/>
</dbReference>
<feature type="domain" description="CheW-like" evidence="1">
    <location>
        <begin position="9"/>
        <end position="153"/>
    </location>
</feature>
<dbReference type="Gene3D" id="2.30.30.40">
    <property type="entry name" value="SH3 Domains"/>
    <property type="match status" value="1"/>
</dbReference>
<name>A0A1J5MXB5_9BACT</name>
<evidence type="ECO:0000313" key="2">
    <source>
        <dbReference type="EMBL" id="OIQ51166.1"/>
    </source>
</evidence>
<dbReference type="PANTHER" id="PTHR22617">
    <property type="entry name" value="CHEMOTAXIS SENSOR HISTIDINE KINASE-RELATED"/>
    <property type="match status" value="1"/>
</dbReference>
<dbReference type="InterPro" id="IPR036061">
    <property type="entry name" value="CheW-like_dom_sf"/>
</dbReference>
<protein>
    <submittedName>
        <fullName evidence="2">Chemotaxis protein CheW</fullName>
    </submittedName>
</protein>
<dbReference type="OrthoDB" id="9790406at2"/>
<dbReference type="RefSeq" id="WP_071546542.1">
    <property type="nucleotide sequence ID" value="NZ_LKAQ01000004.1"/>
</dbReference>
<reference evidence="2 3" key="1">
    <citation type="submission" date="2015-09" db="EMBL/GenBank/DDBJ databases">
        <title>Genome of Desulfovibrio dechloracetivorans BerOc1, a mercury methylating strain isolated from highly hydrocarbons and metals contaminated coastal sediments.</title>
        <authorList>
            <person name="Goni Urriza M."/>
            <person name="Gassie C."/>
            <person name="Bouchez O."/>
            <person name="Klopp C."/>
            <person name="Ranchou-Peyruse A."/>
            <person name="Remy G."/>
        </authorList>
    </citation>
    <scope>NUCLEOTIDE SEQUENCE [LARGE SCALE GENOMIC DNA]</scope>
    <source>
        <strain evidence="2 3">BerOc1</strain>
    </source>
</reference>
<dbReference type="SUPFAM" id="SSF50341">
    <property type="entry name" value="CheW-like"/>
    <property type="match status" value="1"/>
</dbReference>
<organism evidence="2 3">
    <name type="scientific">Pseudodesulfovibrio hydrargyri</name>
    <dbReference type="NCBI Taxonomy" id="2125990"/>
    <lineage>
        <taxon>Bacteria</taxon>
        <taxon>Pseudomonadati</taxon>
        <taxon>Thermodesulfobacteriota</taxon>
        <taxon>Desulfovibrionia</taxon>
        <taxon>Desulfovibrionales</taxon>
        <taxon>Desulfovibrionaceae</taxon>
    </lineage>
</organism>
<gene>
    <name evidence="2" type="primary">cheW_2</name>
    <name evidence="2" type="ORF">BerOc1_03111</name>
</gene>
<dbReference type="CDD" id="cd00732">
    <property type="entry name" value="CheW"/>
    <property type="match status" value="1"/>
</dbReference>
<dbReference type="GO" id="GO:0006935">
    <property type="term" value="P:chemotaxis"/>
    <property type="evidence" value="ECO:0007669"/>
    <property type="project" value="InterPro"/>
</dbReference>
<evidence type="ECO:0000259" key="1">
    <source>
        <dbReference type="PROSITE" id="PS50851"/>
    </source>
</evidence>